<feature type="region of interest" description="Disordered" evidence="1">
    <location>
        <begin position="24"/>
        <end position="46"/>
    </location>
</feature>
<gene>
    <name evidence="3" type="ORF">CANVERA_P0380</name>
</gene>
<keyword evidence="2" id="KW-0812">Transmembrane</keyword>
<evidence type="ECO:0000256" key="2">
    <source>
        <dbReference type="SAM" id="Phobius"/>
    </source>
</evidence>
<feature type="transmembrane region" description="Helical" evidence="2">
    <location>
        <begin position="412"/>
        <end position="429"/>
    </location>
</feature>
<feature type="transmembrane region" description="Helical" evidence="2">
    <location>
        <begin position="217"/>
        <end position="236"/>
    </location>
</feature>
<evidence type="ECO:0000256" key="1">
    <source>
        <dbReference type="SAM" id="MobiDB-lite"/>
    </source>
</evidence>
<keyword evidence="4" id="KW-1185">Reference proteome</keyword>
<keyword evidence="2" id="KW-0472">Membrane</keyword>
<comment type="caution">
    <text evidence="3">The sequence shown here is derived from an EMBL/GenBank/DDBJ whole genome shotgun (WGS) entry which is preliminary data.</text>
</comment>
<keyword evidence="2" id="KW-1133">Transmembrane helix</keyword>
<protein>
    <submittedName>
        <fullName evidence="3">Uncharacterized protein</fullName>
    </submittedName>
</protein>
<evidence type="ECO:0000313" key="4">
    <source>
        <dbReference type="Proteomes" id="UP001152885"/>
    </source>
</evidence>
<organism evidence="3 4">
    <name type="scientific">Candida verbasci</name>
    <dbReference type="NCBI Taxonomy" id="1227364"/>
    <lineage>
        <taxon>Eukaryota</taxon>
        <taxon>Fungi</taxon>
        <taxon>Dikarya</taxon>
        <taxon>Ascomycota</taxon>
        <taxon>Saccharomycotina</taxon>
        <taxon>Pichiomycetes</taxon>
        <taxon>Debaryomycetaceae</taxon>
        <taxon>Candida/Lodderomyces clade</taxon>
        <taxon>Candida</taxon>
    </lineage>
</organism>
<feature type="transmembrane region" description="Helical" evidence="2">
    <location>
        <begin position="321"/>
        <end position="342"/>
    </location>
</feature>
<reference evidence="3" key="1">
    <citation type="submission" date="2022-12" db="EMBL/GenBank/DDBJ databases">
        <authorList>
            <person name="Brejova B."/>
        </authorList>
    </citation>
    <scope>NUCLEOTIDE SEQUENCE</scope>
</reference>
<feature type="transmembrane region" description="Helical" evidence="2">
    <location>
        <begin position="280"/>
        <end position="301"/>
    </location>
</feature>
<accession>A0A9W4X859</accession>
<sequence>MFRPYGSDDIRIVSDASRFDFQNNFPKLRGSRNSTPTNSDIYEKDTTSSKVTLDTIIPLYSSKINEGQQNRRYQPLQNYISDESSIHIPKQRQQNKVRFSVGIQVPQDTINSQPPSLPPKDEIPIRTKSQKEFLPYPESIIDNQNDLPPLPTPQEKLGSLQHKELPFEEDNSSVLSRQQHLEHDLVKRVMNRPLISIKADRFGEQFHNRKLTITINFLLYLFEMLVSIIIIVLSSVLIKIDNEIDDGYYRYFIADGIISLIISLLFMFQIINYEKRNGSFYCLAATIMKFVSFIIIIAVIFPDSSHISNKIWSIRRCIGAFIIISTFLWLSNLIMFITTLYISRLNLLEDINFDFAEQGAVEKPEKYPTQKHYNDLPPERTPLKEYYLNEHGEMYALNNEMEKSQHKHKNKILLVYLLLYLSIGYSLLLPHDWTSIVKPSLYSIKETKQKLLINLQSLFSNITEEFQNYSYNKNDTLYFLPKELINPTILSSIGDQWLNLSNTEHILLPKDFKTFFLFNGTDEDSQPFNIFKNNKSFDINKFLINSVPFSIPDLIQLHDYFLVLPSAYFKNVSIYQNSLIHLPKSQLPLFRNQLSENKPMMVFMFNQTKKELIKNNPIIHIKNYLKQETAPVSNFFDKFANIWLNQLNYDSLVHAIYCNLHYKDSPYCVKISSSNIDIFPIYKYQKMNKREETVDIEEAKDDEKGIEEVEASDSDEVESQAIRQLHDAIVDKKKGMIDFKKSLFYEPKETIEEIDEAIDHKIDVGKTKFVNTKDALIGKLDDKKTSVKSVLEHKADFIDDKTDAVADKLIRTKHKISALKFDPRIFDKSKLEKLEEEYDEKYKYIDDIFDDKLHYDNLNIDEKEDFEELPKYSNDNSYISKRNEEELPKYNNVNSYIEKMNEAPVPKNEGFYSFPISLLNFSQIDNPPRKTTYSQVINLQETKKKIMKRSIQFSDDDDCKPITWYNLFHYSIFGEPKFCKDQS</sequence>
<feature type="compositionally biased region" description="Polar residues" evidence="1">
    <location>
        <begin position="24"/>
        <end position="40"/>
    </location>
</feature>
<dbReference type="Proteomes" id="UP001152885">
    <property type="component" value="Unassembled WGS sequence"/>
</dbReference>
<name>A0A9W4X859_9ASCO</name>
<evidence type="ECO:0000313" key="3">
    <source>
        <dbReference type="EMBL" id="CAI5755864.1"/>
    </source>
</evidence>
<dbReference type="AlphaFoldDB" id="A0A9W4X859"/>
<dbReference type="OrthoDB" id="4019110at2759"/>
<feature type="transmembrane region" description="Helical" evidence="2">
    <location>
        <begin position="248"/>
        <end position="268"/>
    </location>
</feature>
<dbReference type="EMBL" id="CANTUO010000001">
    <property type="protein sequence ID" value="CAI5755864.1"/>
    <property type="molecule type" value="Genomic_DNA"/>
</dbReference>
<proteinExistence type="predicted"/>